<dbReference type="InterPro" id="IPR048254">
    <property type="entry name" value="CDP_ALCOHOL_P_TRANSF_CS"/>
</dbReference>
<feature type="transmembrane region" description="Helical" evidence="6">
    <location>
        <begin position="218"/>
        <end position="238"/>
    </location>
</feature>
<reference evidence="7 8" key="1">
    <citation type="submission" date="2013-02" db="EMBL/GenBank/DDBJ databases">
        <title>The Genome Annotation of Plasmodium falciparum Tanzania (2000708).</title>
        <authorList>
            <consortium name="The Broad Institute Genome Sequencing Platform"/>
            <consortium name="The Broad Institute Genome Sequencing Center for Infectious Disease"/>
            <person name="Neafsey D."/>
            <person name="Hoffman S."/>
            <person name="Volkman S."/>
            <person name="Rosenthal P."/>
            <person name="Walker B."/>
            <person name="Young S.K."/>
            <person name="Zeng Q."/>
            <person name="Gargeya S."/>
            <person name="Fitzgerald M."/>
            <person name="Haas B."/>
            <person name="Abouelleil A."/>
            <person name="Allen A.W."/>
            <person name="Alvarado L."/>
            <person name="Arachchi H.M."/>
            <person name="Berlin A.M."/>
            <person name="Chapman S.B."/>
            <person name="Gainer-Dewar J."/>
            <person name="Goldberg J."/>
            <person name="Griggs A."/>
            <person name="Gujja S."/>
            <person name="Hansen M."/>
            <person name="Howarth C."/>
            <person name="Imamovic A."/>
            <person name="Ireland A."/>
            <person name="Larimer J."/>
            <person name="McCowan C."/>
            <person name="Murphy C."/>
            <person name="Pearson M."/>
            <person name="Poon T.W."/>
            <person name="Priest M."/>
            <person name="Roberts A."/>
            <person name="Saif S."/>
            <person name="Shea T."/>
            <person name="Sisk P."/>
            <person name="Sykes S."/>
            <person name="Wortman J."/>
            <person name="Nusbaum C."/>
            <person name="Birren B."/>
        </authorList>
    </citation>
    <scope>NUCLEOTIDE SEQUENCE [LARGE SCALE GENOMIC DNA]</scope>
    <source>
        <strain evidence="8">Tanzania (2000708)</strain>
    </source>
</reference>
<evidence type="ECO:0000256" key="5">
    <source>
        <dbReference type="RuleBase" id="RU003750"/>
    </source>
</evidence>
<feature type="transmembrane region" description="Helical" evidence="6">
    <location>
        <begin position="352"/>
        <end position="371"/>
    </location>
</feature>
<dbReference type="AlphaFoldDB" id="A0A024WAQ3"/>
<comment type="subcellular location">
    <subcellularLocation>
        <location evidence="1">Membrane</location>
    </subcellularLocation>
</comment>
<dbReference type="PIRSF" id="PIRSF015665">
    <property type="entry name" value="CHOPT"/>
    <property type="match status" value="1"/>
</dbReference>
<feature type="transmembrane region" description="Helical" evidence="6">
    <location>
        <begin position="51"/>
        <end position="70"/>
    </location>
</feature>
<keyword evidence="4 6" id="KW-0472">Membrane</keyword>
<keyword evidence="6" id="KW-1133">Transmembrane helix</keyword>
<dbReference type="Proteomes" id="UP000030708">
    <property type="component" value="Unassembled WGS sequence"/>
</dbReference>
<feature type="transmembrane region" description="Helical" evidence="6">
    <location>
        <begin position="141"/>
        <end position="160"/>
    </location>
</feature>
<evidence type="ECO:0000313" key="7">
    <source>
        <dbReference type="EMBL" id="ETW37673.1"/>
    </source>
</evidence>
<dbReference type="InterPro" id="IPR043130">
    <property type="entry name" value="CDP-OH_PTrfase_TM_dom"/>
</dbReference>
<feature type="transmembrane region" description="Helical" evidence="6">
    <location>
        <begin position="315"/>
        <end position="332"/>
    </location>
</feature>
<dbReference type="GO" id="GO:0016020">
    <property type="term" value="C:membrane"/>
    <property type="evidence" value="ECO:0007669"/>
    <property type="project" value="UniProtKB-SubCell"/>
</dbReference>
<evidence type="ECO:0000256" key="1">
    <source>
        <dbReference type="ARBA" id="ARBA00004370"/>
    </source>
</evidence>
<evidence type="ECO:0000256" key="6">
    <source>
        <dbReference type="SAM" id="Phobius"/>
    </source>
</evidence>
<dbReference type="GO" id="GO:0016780">
    <property type="term" value="F:phosphotransferase activity, for other substituted phosphate groups"/>
    <property type="evidence" value="ECO:0007669"/>
    <property type="project" value="InterPro"/>
</dbReference>
<accession>A0A024WAQ3</accession>
<dbReference type="SMR" id="A0A024WAQ3"/>
<dbReference type="InterPro" id="IPR014472">
    <property type="entry name" value="CHOPT"/>
</dbReference>
<keyword evidence="3 5" id="KW-0808">Transferase</keyword>
<dbReference type="EMBL" id="KI926348">
    <property type="protein sequence ID" value="ETW37673.1"/>
    <property type="molecule type" value="Genomic_DNA"/>
</dbReference>
<dbReference type="PANTHER" id="PTHR10414:SF37">
    <property type="entry name" value="BB IN A BOXCAR, ISOFORM C"/>
    <property type="match status" value="1"/>
</dbReference>
<dbReference type="InterPro" id="IPR000462">
    <property type="entry name" value="CDP-OH_P_trans"/>
</dbReference>
<dbReference type="PROSITE" id="PS00379">
    <property type="entry name" value="CDP_ALCOHOL_P_TRANSF"/>
    <property type="match status" value="1"/>
</dbReference>
<dbReference type="Pfam" id="PF01066">
    <property type="entry name" value="CDP-OH_P_transf"/>
    <property type="match status" value="1"/>
</dbReference>
<dbReference type="OrthoDB" id="196717at2759"/>
<gene>
    <name evidence="7" type="ORF">PFTANZ_01624</name>
</gene>
<feature type="transmembrane region" description="Helical" evidence="6">
    <location>
        <begin position="258"/>
        <end position="277"/>
    </location>
</feature>
<dbReference type="Gene3D" id="1.20.120.1760">
    <property type="match status" value="1"/>
</dbReference>
<keyword evidence="6" id="KW-0812">Transmembrane</keyword>
<organism evidence="7 8">
    <name type="scientific">Plasmodium falciparum Tanzania</name>
    <name type="common">2000708</name>
    <dbReference type="NCBI Taxonomy" id="1036725"/>
    <lineage>
        <taxon>Eukaryota</taxon>
        <taxon>Sar</taxon>
        <taxon>Alveolata</taxon>
        <taxon>Apicomplexa</taxon>
        <taxon>Aconoidasida</taxon>
        <taxon>Haemosporida</taxon>
        <taxon>Plasmodiidae</taxon>
        <taxon>Plasmodium</taxon>
        <taxon>Plasmodium (Laverania)</taxon>
    </lineage>
</organism>
<dbReference type="eggNOG" id="KOG2877">
    <property type="taxonomic scope" value="Eukaryota"/>
</dbReference>
<evidence type="ECO:0000256" key="2">
    <source>
        <dbReference type="ARBA" id="ARBA00010441"/>
    </source>
</evidence>
<comment type="similarity">
    <text evidence="2 5">Belongs to the CDP-alcohol phosphatidyltransferase class-I family.</text>
</comment>
<dbReference type="FunFam" id="1.20.120.1760:FF:000031">
    <property type="entry name" value="Choline/ethanolaminephosphotransferase, putative"/>
    <property type="match status" value="1"/>
</dbReference>
<evidence type="ECO:0000256" key="4">
    <source>
        <dbReference type="ARBA" id="ARBA00023136"/>
    </source>
</evidence>
<name>A0A024WAQ3_PLAFA</name>
<evidence type="ECO:0000256" key="3">
    <source>
        <dbReference type="ARBA" id="ARBA00022679"/>
    </source>
</evidence>
<dbReference type="GO" id="GO:0008654">
    <property type="term" value="P:phospholipid biosynthetic process"/>
    <property type="evidence" value="ECO:0007669"/>
    <property type="project" value="InterPro"/>
</dbReference>
<evidence type="ECO:0000313" key="8">
    <source>
        <dbReference type="Proteomes" id="UP000030708"/>
    </source>
</evidence>
<reference evidence="7 8" key="2">
    <citation type="submission" date="2013-02" db="EMBL/GenBank/DDBJ databases">
        <title>The Genome Sequence of Plasmodium falciparum Tanzania (2000708).</title>
        <authorList>
            <consortium name="The Broad Institute Genome Sequencing Platform"/>
            <consortium name="The Broad Institute Genome Sequencing Center for Infectious Disease"/>
            <person name="Neafsey D."/>
            <person name="Cheeseman I."/>
            <person name="Volkman S."/>
            <person name="Adams J."/>
            <person name="Walker B."/>
            <person name="Young S.K."/>
            <person name="Zeng Q."/>
            <person name="Gargeya S."/>
            <person name="Fitzgerald M."/>
            <person name="Haas B."/>
            <person name="Abouelleil A."/>
            <person name="Alvarado L."/>
            <person name="Arachchi H.M."/>
            <person name="Berlin A.M."/>
            <person name="Chapman S.B."/>
            <person name="Dewar J."/>
            <person name="Goldberg J."/>
            <person name="Griggs A."/>
            <person name="Gujja S."/>
            <person name="Hansen M."/>
            <person name="Howarth C."/>
            <person name="Imamovic A."/>
            <person name="Larimer J."/>
            <person name="McCowan C."/>
            <person name="Murphy C."/>
            <person name="Neiman D."/>
            <person name="Pearson M."/>
            <person name="Priest M."/>
            <person name="Roberts A."/>
            <person name="Saif S."/>
            <person name="Shea T."/>
            <person name="Sisk P."/>
            <person name="Sykes S."/>
            <person name="Wortman J."/>
            <person name="Nusbaum C."/>
            <person name="Birren B."/>
        </authorList>
    </citation>
    <scope>NUCLEOTIDE SEQUENCE [LARGE SCALE GENOMIC DNA]</scope>
    <source>
        <strain evidence="8">Tanzania (2000708)</strain>
    </source>
</reference>
<proteinExistence type="inferred from homology"/>
<feature type="transmembrane region" description="Helical" evidence="6">
    <location>
        <begin position="77"/>
        <end position="94"/>
    </location>
</feature>
<dbReference type="PANTHER" id="PTHR10414">
    <property type="entry name" value="ETHANOLAMINEPHOSPHOTRANSFERASE"/>
    <property type="match status" value="1"/>
</dbReference>
<feature type="transmembrane region" description="Helical" evidence="6">
    <location>
        <begin position="286"/>
        <end position="309"/>
    </location>
</feature>
<protein>
    <recommendedName>
        <fullName evidence="9">Choline/ethanolaminephosphotransferase</fullName>
    </recommendedName>
</protein>
<evidence type="ECO:0008006" key="9">
    <source>
        <dbReference type="Google" id="ProtNLM"/>
    </source>
</evidence>
<sequence>MGILFKLNKSVYSNCKSYVYKSGGNSLLDNLFDAFWNICVKFVPKSITPNLLTLLGFLCSTIAFVLTFVFDSQNKKYDYIYIYAGIFLFIYQTFDALDGKQARKTNTSSPLGQLFDHGCDSITTSFFVFIACKAAGFPKSLIYYILLAIVQIQGYMFSWMEYHTKVFNTSVGKIGTTESHVLVITMCILRGLKGAGVFQRTTLKDILPKSISSVLCKCVLSVTMNYVILIPVIFFIILSISRCTYIGMQNAKKKKSEAIMQLAVVYIFSLMQYYFYYTNVTPKTELICFSIIALYSCFYNLFINLSTILKIKMDLIPVPVIFYYLSILLIFLKRNTKYKFLKHPLLKDSYILYYILFFGIIYLLDYAHTIITNICKELNITFIFNKKYKKK</sequence>